<organism evidence="1 2">
    <name type="scientific">Prochlorococcus marinus (strain MIT 9303)</name>
    <dbReference type="NCBI Taxonomy" id="59922"/>
    <lineage>
        <taxon>Bacteria</taxon>
        <taxon>Bacillati</taxon>
        <taxon>Cyanobacteriota</taxon>
        <taxon>Cyanophyceae</taxon>
        <taxon>Synechococcales</taxon>
        <taxon>Prochlorococcaceae</taxon>
        <taxon>Prochlorococcus</taxon>
    </lineage>
</organism>
<dbReference type="Proteomes" id="UP000002274">
    <property type="component" value="Chromosome"/>
</dbReference>
<proteinExistence type="predicted"/>
<evidence type="ECO:0000313" key="1">
    <source>
        <dbReference type="EMBL" id="ABM78395.1"/>
    </source>
</evidence>
<evidence type="ECO:0000313" key="2">
    <source>
        <dbReference type="Proteomes" id="UP000002274"/>
    </source>
</evidence>
<dbReference type="KEGG" id="pmf:P9303_16511"/>
<reference evidence="1 2" key="1">
    <citation type="journal article" date="2007" name="PLoS Genet.">
        <title>Patterns and implications of gene gain and loss in the evolution of Prochlorococcus.</title>
        <authorList>
            <person name="Kettler G.C."/>
            <person name="Martiny A.C."/>
            <person name="Huang K."/>
            <person name="Zucker J."/>
            <person name="Coleman M.L."/>
            <person name="Rodrigue S."/>
            <person name="Chen F."/>
            <person name="Lapidus A."/>
            <person name="Ferriera S."/>
            <person name="Johnson J."/>
            <person name="Steglich C."/>
            <person name="Church G.M."/>
            <person name="Richardson P."/>
            <person name="Chisholm S.W."/>
        </authorList>
    </citation>
    <scope>NUCLEOTIDE SEQUENCE [LARGE SCALE GENOMIC DNA]</scope>
    <source>
        <strain evidence="1 2">MIT 9303</strain>
    </source>
</reference>
<sequence length="131" mass="14488">MLVREEGPRVGMMRRRSNQDFTILKDRMTYPPHSCIQPAKASKLLVWADSDHALTGGDELDQCNRCLGDMEDGKTGTTINARDLLLIGHEPGGFKFFLSGSAMMPTVPDPRRCLSGQRSFNLQASGSMTNK</sequence>
<dbReference type="STRING" id="59922.P9303_16511"/>
<gene>
    <name evidence="1" type="ordered locus">P9303_16511</name>
</gene>
<dbReference type="HOGENOM" id="CLU_2047589_0_0_3"/>
<protein>
    <submittedName>
        <fullName evidence="1">Possible Carbamoyl-phosphate synthase L chain</fullName>
    </submittedName>
</protein>
<name>A2CA85_PROM3</name>
<dbReference type="AlphaFoldDB" id="A2CA85"/>
<accession>A2CA85</accession>
<dbReference type="EMBL" id="CP000554">
    <property type="protein sequence ID" value="ABM78395.1"/>
    <property type="molecule type" value="Genomic_DNA"/>
</dbReference>